<dbReference type="GO" id="GO:0015113">
    <property type="term" value="F:nitrite transmembrane transporter activity"/>
    <property type="evidence" value="ECO:0007669"/>
    <property type="project" value="InterPro"/>
</dbReference>
<keyword evidence="5 8" id="KW-1133">Transmembrane helix</keyword>
<dbReference type="InterPro" id="IPR036259">
    <property type="entry name" value="MFS_trans_sf"/>
</dbReference>
<evidence type="ECO:0000256" key="2">
    <source>
        <dbReference type="ARBA" id="ARBA00008432"/>
    </source>
</evidence>
<feature type="transmembrane region" description="Helical" evidence="8">
    <location>
        <begin position="492"/>
        <end position="512"/>
    </location>
</feature>
<dbReference type="PROSITE" id="PS50850">
    <property type="entry name" value="MFS"/>
    <property type="match status" value="1"/>
</dbReference>
<feature type="compositionally biased region" description="Low complexity" evidence="9">
    <location>
        <begin position="259"/>
        <end position="270"/>
    </location>
</feature>
<evidence type="ECO:0000256" key="7">
    <source>
        <dbReference type="ARBA" id="ARBA00023136"/>
    </source>
</evidence>
<keyword evidence="4 8" id="KW-0812">Transmembrane</keyword>
<dbReference type="Proteomes" id="UP000054342">
    <property type="component" value="Unassembled WGS sequence"/>
</dbReference>
<dbReference type="NCBIfam" id="TIGR00886">
    <property type="entry name" value="2A0108"/>
    <property type="match status" value="1"/>
</dbReference>
<keyword evidence="6 8" id="KW-0534">Nitrate assimilation</keyword>
<comment type="similarity">
    <text evidence="2 8">Belongs to the major facilitator superfamily. Nitrate/nitrite porter (TC 2.A.1.8) family.</text>
</comment>
<feature type="region of interest" description="Disordered" evidence="9">
    <location>
        <begin position="258"/>
        <end position="278"/>
    </location>
</feature>
<feature type="transmembrane region" description="Helical" evidence="8">
    <location>
        <begin position="74"/>
        <end position="91"/>
    </location>
</feature>
<evidence type="ECO:0000256" key="5">
    <source>
        <dbReference type="ARBA" id="ARBA00022989"/>
    </source>
</evidence>
<evidence type="ECO:0000256" key="8">
    <source>
        <dbReference type="RuleBase" id="RU366033"/>
    </source>
</evidence>
<feature type="transmembrane region" description="Helical" evidence="8">
    <location>
        <begin position="428"/>
        <end position="451"/>
    </location>
</feature>
<dbReference type="Gene3D" id="1.20.1250.20">
    <property type="entry name" value="MFS general substrate transporter like domains"/>
    <property type="match status" value="2"/>
</dbReference>
<reference evidence="11 12" key="1">
    <citation type="submission" date="2015-01" db="EMBL/GenBank/DDBJ databases">
        <title>The Genome Sequence of Exophiala xenobiotica CBS118157.</title>
        <authorList>
            <consortium name="The Broad Institute Genomics Platform"/>
            <person name="Cuomo C."/>
            <person name="de Hoog S."/>
            <person name="Gorbushina A."/>
            <person name="Stielow B."/>
            <person name="Teixiera M."/>
            <person name="Abouelleil A."/>
            <person name="Chapman S.B."/>
            <person name="Priest M."/>
            <person name="Young S.K."/>
            <person name="Wortman J."/>
            <person name="Nusbaum C."/>
            <person name="Birren B."/>
        </authorList>
    </citation>
    <scope>NUCLEOTIDE SEQUENCE [LARGE SCALE GENOMIC DNA]</scope>
    <source>
        <strain evidence="11 12">CBS 118157</strain>
    </source>
</reference>
<feature type="transmembrane region" description="Helical" evidence="8">
    <location>
        <begin position="458"/>
        <end position="480"/>
    </location>
</feature>
<protein>
    <recommendedName>
        <fullName evidence="8">Nitrate/nitrite transporter</fullName>
    </recommendedName>
</protein>
<dbReference type="PANTHER" id="PTHR23515">
    <property type="entry name" value="HIGH-AFFINITY NITRATE TRANSPORTER 2.3"/>
    <property type="match status" value="1"/>
</dbReference>
<dbReference type="STRING" id="348802.A0A0D2ENT0"/>
<feature type="transmembrane region" description="Helical" evidence="8">
    <location>
        <begin position="403"/>
        <end position="422"/>
    </location>
</feature>
<evidence type="ECO:0000256" key="4">
    <source>
        <dbReference type="ARBA" id="ARBA00022692"/>
    </source>
</evidence>
<name>A0A0D2ENT0_9EURO</name>
<gene>
    <name evidence="11" type="ORF">PV05_11153</name>
</gene>
<dbReference type="EMBL" id="KN847323">
    <property type="protein sequence ID" value="KIW49479.1"/>
    <property type="molecule type" value="Genomic_DNA"/>
</dbReference>
<dbReference type="SUPFAM" id="SSF103473">
    <property type="entry name" value="MFS general substrate transporter"/>
    <property type="match status" value="1"/>
</dbReference>
<dbReference type="HOGENOM" id="CLU_024204_1_1_1"/>
<keyword evidence="12" id="KW-1185">Reference proteome</keyword>
<accession>A0A0D2ENT0</accession>
<keyword evidence="3 8" id="KW-0813">Transport</keyword>
<feature type="domain" description="Major facilitator superfamily (MFS) profile" evidence="10">
    <location>
        <begin position="36"/>
        <end position="514"/>
    </location>
</feature>
<proteinExistence type="inferred from homology"/>
<keyword evidence="7 8" id="KW-0472">Membrane</keyword>
<feature type="transmembrane region" description="Helical" evidence="8">
    <location>
        <begin position="159"/>
        <end position="179"/>
    </location>
</feature>
<evidence type="ECO:0000259" key="10">
    <source>
        <dbReference type="PROSITE" id="PS50850"/>
    </source>
</evidence>
<dbReference type="Pfam" id="PF07690">
    <property type="entry name" value="MFS_1"/>
    <property type="match status" value="1"/>
</dbReference>
<dbReference type="GO" id="GO:0015112">
    <property type="term" value="F:nitrate transmembrane transporter activity"/>
    <property type="evidence" value="ECO:0007669"/>
    <property type="project" value="UniProtKB-UniRule"/>
</dbReference>
<dbReference type="GO" id="GO:0042128">
    <property type="term" value="P:nitrate assimilation"/>
    <property type="evidence" value="ECO:0007669"/>
    <property type="project" value="UniProtKB-UniRule"/>
</dbReference>
<dbReference type="InterPro" id="IPR044772">
    <property type="entry name" value="NO3_transporter"/>
</dbReference>
<dbReference type="RefSeq" id="XP_013310063.1">
    <property type="nucleotide sequence ID" value="XM_013454609.1"/>
</dbReference>
<feature type="transmembrane region" description="Helical" evidence="8">
    <location>
        <begin position="369"/>
        <end position="391"/>
    </location>
</feature>
<dbReference type="InterPro" id="IPR011701">
    <property type="entry name" value="MFS"/>
</dbReference>
<feature type="transmembrane region" description="Helical" evidence="8">
    <location>
        <begin position="128"/>
        <end position="147"/>
    </location>
</feature>
<dbReference type="InterPro" id="IPR004737">
    <property type="entry name" value="NO3_transporter_NarK/NarU-like"/>
</dbReference>
<dbReference type="GO" id="GO:0005886">
    <property type="term" value="C:plasma membrane"/>
    <property type="evidence" value="ECO:0007669"/>
    <property type="project" value="UniProtKB-SubCell"/>
</dbReference>
<feature type="transmembrane region" description="Helical" evidence="8">
    <location>
        <begin position="103"/>
        <end position="122"/>
    </location>
</feature>
<keyword evidence="8" id="KW-1003">Cell membrane</keyword>
<evidence type="ECO:0000256" key="9">
    <source>
        <dbReference type="SAM" id="MobiDB-lite"/>
    </source>
</evidence>
<evidence type="ECO:0000256" key="1">
    <source>
        <dbReference type="ARBA" id="ARBA00004141"/>
    </source>
</evidence>
<dbReference type="AlphaFoldDB" id="A0A0D2ENT0"/>
<evidence type="ECO:0000313" key="12">
    <source>
        <dbReference type="Proteomes" id="UP000054342"/>
    </source>
</evidence>
<comment type="subcellular location">
    <subcellularLocation>
        <location evidence="8">Cell membrane</location>
        <topology evidence="8">Multi-pass membrane protein</topology>
    </subcellularLocation>
    <subcellularLocation>
        <location evidence="1">Membrane</location>
        <topology evidence="1">Multi-pass membrane protein</topology>
    </subcellularLocation>
</comment>
<feature type="transmembrane region" description="Helical" evidence="8">
    <location>
        <begin position="199"/>
        <end position="219"/>
    </location>
</feature>
<evidence type="ECO:0000256" key="3">
    <source>
        <dbReference type="ARBA" id="ARBA00022448"/>
    </source>
</evidence>
<evidence type="ECO:0000313" key="11">
    <source>
        <dbReference type="EMBL" id="KIW49479.1"/>
    </source>
</evidence>
<sequence length="520" mass="56566">MGFRIATLFKAPEVNPITLKARSIPFFNLVNIYGRVFFFSWFGFFVAFWSWYAFPPLLHDTIQKDLKLTKIDVSNSNIIALTATLLVRLIAGPSCDRFGPRYTFVGCLLLGAIPTFLSGTAYNKGELFALRFFIGVLGGSFVPCQVWSTGFFDKNVVGTANAVAAGFGNAGGGVTYFLMPSIYDSLLNRGLTPHTAWRVAFVVPGIIIVFVALCILFLCEDTPSGKWSERHTIAQANLAAHGVNATLVDAPKAGIMDKPTSSGGTASPSSMDAQEKMQFDATGERKVSRYADHEAQLTEQQMLDTARGEIVVKPTPKEVFGVMFSPQTLVVAFCYFCSFGAELSINSILGSYYQKNFKSLGQTTSGQWAAMFGLLNAVYRPLGGIIADLLYRQFHIVWIKKTWIHTLGVITGVLLIVIGVLNPHDQNTMFGLIAGMAFFLEAGNGANFALVPHVNPHANGVVSGMTGACGNFGGIIFAIIFRYNPTSYAKPFWIIGVISIAMNLALCWIPPVSKKQIGGR</sequence>
<evidence type="ECO:0000256" key="6">
    <source>
        <dbReference type="ARBA" id="ARBA00023063"/>
    </source>
</evidence>
<dbReference type="OrthoDB" id="434240at2759"/>
<feature type="transmembrane region" description="Helical" evidence="8">
    <location>
        <begin position="32"/>
        <end position="54"/>
    </location>
</feature>
<dbReference type="GeneID" id="25333061"/>
<feature type="transmembrane region" description="Helical" evidence="8">
    <location>
        <begin position="329"/>
        <end position="349"/>
    </location>
</feature>
<dbReference type="InterPro" id="IPR020846">
    <property type="entry name" value="MFS_dom"/>
</dbReference>
<organism evidence="11 12">
    <name type="scientific">Exophiala xenobiotica</name>
    <dbReference type="NCBI Taxonomy" id="348802"/>
    <lineage>
        <taxon>Eukaryota</taxon>
        <taxon>Fungi</taxon>
        <taxon>Dikarya</taxon>
        <taxon>Ascomycota</taxon>
        <taxon>Pezizomycotina</taxon>
        <taxon>Eurotiomycetes</taxon>
        <taxon>Chaetothyriomycetidae</taxon>
        <taxon>Chaetothyriales</taxon>
        <taxon>Herpotrichiellaceae</taxon>
        <taxon>Exophiala</taxon>
    </lineage>
</organism>